<dbReference type="EMBL" id="UGXS01000004">
    <property type="protein sequence ID" value="SUH18462.1"/>
    <property type="molecule type" value="Genomic_DNA"/>
</dbReference>
<evidence type="ECO:0000313" key="2">
    <source>
        <dbReference type="Proteomes" id="UP000255509"/>
    </source>
</evidence>
<organism evidence="1 2">
    <name type="scientific">Salmonella enterica I</name>
    <dbReference type="NCBI Taxonomy" id="59201"/>
    <lineage>
        <taxon>Bacteria</taxon>
        <taxon>Pseudomonadati</taxon>
        <taxon>Pseudomonadota</taxon>
        <taxon>Gammaproteobacteria</taxon>
        <taxon>Enterobacterales</taxon>
        <taxon>Enterobacteriaceae</taxon>
        <taxon>Salmonella</taxon>
    </lineage>
</organism>
<proteinExistence type="predicted"/>
<sequence length="66" mass="7527">MRRYRRFAEKTISAIDALFQQPLDLQTLAGLPKALAAKMQELIDSLPGSANARRCRHAYRTRRIAV</sequence>
<reference evidence="1 2" key="1">
    <citation type="submission" date="2018-06" db="EMBL/GenBank/DDBJ databases">
        <authorList>
            <consortium name="Pathogen Informatics"/>
            <person name="Doyle S."/>
        </authorList>
    </citation>
    <scope>NUCLEOTIDE SEQUENCE [LARGE SCALE GENOMIC DNA]</scope>
    <source>
        <strain evidence="1 2">NCTC8258</strain>
    </source>
</reference>
<accession>A0A379WGU9</accession>
<dbReference type="Proteomes" id="UP000255509">
    <property type="component" value="Unassembled WGS sequence"/>
</dbReference>
<protein>
    <submittedName>
        <fullName evidence="1">Methyl-accepting chemotaxis protein</fullName>
    </submittedName>
</protein>
<evidence type="ECO:0000313" key="1">
    <source>
        <dbReference type="EMBL" id="SUH18462.1"/>
    </source>
</evidence>
<gene>
    <name evidence="1" type="ORF">NCTC8258_06293</name>
</gene>
<name>A0A379WGU9_SALET</name>
<dbReference type="AlphaFoldDB" id="A0A379WGU9"/>